<dbReference type="EMBL" id="VOQF01000001">
    <property type="protein sequence ID" value="TXC92677.1"/>
    <property type="molecule type" value="Genomic_DNA"/>
</dbReference>
<evidence type="ECO:0000313" key="2">
    <source>
        <dbReference type="Proteomes" id="UP000321363"/>
    </source>
</evidence>
<accession>A0A5C6W404</accession>
<dbReference type="OrthoDB" id="2923257at2"/>
<organism evidence="1 2">
    <name type="scientific">Metabacillus litoralis</name>
    <dbReference type="NCBI Taxonomy" id="152268"/>
    <lineage>
        <taxon>Bacteria</taxon>
        <taxon>Bacillati</taxon>
        <taxon>Bacillota</taxon>
        <taxon>Bacilli</taxon>
        <taxon>Bacillales</taxon>
        <taxon>Bacillaceae</taxon>
        <taxon>Metabacillus</taxon>
    </lineage>
</organism>
<comment type="caution">
    <text evidence="1">The sequence shown here is derived from an EMBL/GenBank/DDBJ whole genome shotgun (WGS) entry which is preliminary data.</text>
</comment>
<evidence type="ECO:0000313" key="1">
    <source>
        <dbReference type="EMBL" id="TXC92677.1"/>
    </source>
</evidence>
<sequence>MSNNTEIHLAIKKFNQLITKYADNKESTFYFVSFLKQFLRMNNSNSNSELCLSSFITIIKHEMPIVFYELRKRGEYDDVINFMVHISVDYQKAKTDLDNLSKKINMKAIL</sequence>
<protein>
    <submittedName>
        <fullName evidence="1">Uncharacterized protein</fullName>
    </submittedName>
</protein>
<gene>
    <name evidence="1" type="ORF">FS935_00235</name>
</gene>
<dbReference type="Proteomes" id="UP000321363">
    <property type="component" value="Unassembled WGS sequence"/>
</dbReference>
<dbReference type="RefSeq" id="WP_146945537.1">
    <property type="nucleotide sequence ID" value="NZ_VOQF01000001.1"/>
</dbReference>
<keyword evidence="2" id="KW-1185">Reference proteome</keyword>
<dbReference type="AlphaFoldDB" id="A0A5C6W404"/>
<name>A0A5C6W404_9BACI</name>
<reference evidence="1 2" key="1">
    <citation type="journal article" date="2005" name="Int. J. Syst. Evol. Microbiol.">
        <title>Bacillus litoralis sp. nov., isolated from a tidal flat of the Yellow Sea in Korea.</title>
        <authorList>
            <person name="Yoon J.H."/>
            <person name="Oh T.K."/>
        </authorList>
    </citation>
    <scope>NUCLEOTIDE SEQUENCE [LARGE SCALE GENOMIC DNA]</scope>
    <source>
        <strain evidence="1 2">SW-211</strain>
    </source>
</reference>
<proteinExistence type="predicted"/>